<protein>
    <submittedName>
        <fullName evidence="2">Uncharacterized protein</fullName>
    </submittedName>
</protein>
<evidence type="ECO:0000256" key="1">
    <source>
        <dbReference type="SAM" id="MobiDB-lite"/>
    </source>
</evidence>
<keyword evidence="3" id="KW-1185">Reference proteome</keyword>
<sequence>MPRWVEEKRDLESKGGGAVKEESDRFYLERVHPDLDVFKIKKKERKLGTVVATGEQGSLRFVATDGRRSVNGKTRKKAARRLLKEEEE</sequence>
<evidence type="ECO:0000313" key="3">
    <source>
        <dbReference type="Proteomes" id="UP001597282"/>
    </source>
</evidence>
<organism evidence="2 3">
    <name type="scientific">Kroppenstedtia sanguinis</name>
    <dbReference type="NCBI Taxonomy" id="1380684"/>
    <lineage>
        <taxon>Bacteria</taxon>
        <taxon>Bacillati</taxon>
        <taxon>Bacillota</taxon>
        <taxon>Bacilli</taxon>
        <taxon>Bacillales</taxon>
        <taxon>Thermoactinomycetaceae</taxon>
        <taxon>Kroppenstedtia</taxon>
    </lineage>
</organism>
<proteinExistence type="predicted"/>
<comment type="caution">
    <text evidence="2">The sequence shown here is derived from an EMBL/GenBank/DDBJ whole genome shotgun (WGS) entry which is preliminary data.</text>
</comment>
<dbReference type="EMBL" id="JBHTNU010000001">
    <property type="protein sequence ID" value="MFD1425485.1"/>
    <property type="molecule type" value="Genomic_DNA"/>
</dbReference>
<dbReference type="Proteomes" id="UP001597282">
    <property type="component" value="Unassembled WGS sequence"/>
</dbReference>
<evidence type="ECO:0000313" key="2">
    <source>
        <dbReference type="EMBL" id="MFD1425485.1"/>
    </source>
</evidence>
<feature type="region of interest" description="Disordered" evidence="1">
    <location>
        <begin position="68"/>
        <end position="88"/>
    </location>
</feature>
<reference evidence="3" key="1">
    <citation type="journal article" date="2019" name="Int. J. Syst. Evol. Microbiol.">
        <title>The Global Catalogue of Microorganisms (GCM) 10K type strain sequencing project: providing services to taxonomists for standard genome sequencing and annotation.</title>
        <authorList>
            <consortium name="The Broad Institute Genomics Platform"/>
            <consortium name="The Broad Institute Genome Sequencing Center for Infectious Disease"/>
            <person name="Wu L."/>
            <person name="Ma J."/>
        </authorList>
    </citation>
    <scope>NUCLEOTIDE SEQUENCE [LARGE SCALE GENOMIC DNA]</scope>
    <source>
        <strain evidence="3">S1</strain>
    </source>
</reference>
<accession>A0ABW4C445</accession>
<gene>
    <name evidence="2" type="ORF">ACFQ4Y_00870</name>
</gene>
<name>A0ABW4C445_9BACL</name>